<feature type="chain" id="PRO_5022730691" evidence="10">
    <location>
        <begin position="23"/>
        <end position="803"/>
    </location>
</feature>
<dbReference type="InterPro" id="IPR032861">
    <property type="entry name" value="TAXi_N"/>
</dbReference>
<keyword evidence="2 7" id="KW-0645">Protease</keyword>
<dbReference type="PRINTS" id="PR00792">
    <property type="entry name" value="PEPSIN"/>
</dbReference>
<dbReference type="Proteomes" id="UP000321393">
    <property type="component" value="Unassembled WGS sequence"/>
</dbReference>
<keyword evidence="9" id="KW-0472">Membrane</keyword>
<dbReference type="InterPro" id="IPR034161">
    <property type="entry name" value="Pepsin-like_plant"/>
</dbReference>
<keyword evidence="10" id="KW-0732">Signal</keyword>
<evidence type="ECO:0000256" key="7">
    <source>
        <dbReference type="RuleBase" id="RU000454"/>
    </source>
</evidence>
<evidence type="ECO:0000256" key="6">
    <source>
        <dbReference type="PIRSR" id="PIRSR601461-1"/>
    </source>
</evidence>
<dbReference type="EMBL" id="SSTE01014401">
    <property type="protein sequence ID" value="KAA0045786.1"/>
    <property type="molecule type" value="Genomic_DNA"/>
</dbReference>
<evidence type="ECO:0000256" key="5">
    <source>
        <dbReference type="ARBA" id="ARBA00023180"/>
    </source>
</evidence>
<keyword evidence="9" id="KW-0812">Transmembrane</keyword>
<accession>A0A5A7TUH1</accession>
<sequence length="803" mass="88556">MAKSPFLLLPAILLHFFLSADPISPNPLITPSHRAMVLPLYLSSSNSSKFISNPHRHLRQFPTSDNRSNARMRLYDDLLLNGYYTTRLWIGTPPQQFALIVDTGSTVTYVPCSTCEQCGRHQDPKFDPESSSTYKPIKCNIDCTCDSDGVQCVYERQYAEMSTSSGVLGEDVISFGNQSELIPQRAVFGCENMETGDLFSQRADGIMGLGTGDLSLVDQLVEKGAINDSFSLCYGGMDIGGGAMVLGGISPPSDMIFTYSDPVRSPYYNVDLKEIHVAGKKLPLSSSIFDGRYGTVLDSGTTYAYLPAEAFGAFKDAIMDELHSLKKIDGPDPNFKDICFSGAGSDAAELSNIFPTVDMVFENGQKLSLAPENYFFRHSKVHGAYCLGIFENGNDQTTLLGGIVVRNTLVMYDRAHSKIGFWKTNCSELWERLRTSDDNAHAPSISTKSHGSDMAPASAPIESPHYTIPGELQIGRITFEILLNKSYTDLEPHITELSDHIAQELNVSHSQVLLLNFTMRGNDSLIKLAIIPYGSSEIFSHATVNTIISKIVEHHMQLPPTFGSYQVVRWNVEPPMERSMWKRLYVLVGLAIIVIFILGLSALGAWFILRSRQQAINSYKPVNAAVPEQELQPLCSNLTQILLIHLLPSLSTPPSFSFSSSHHTGQDPLPTSTPPPPPPLTSFSLTPPSLASSRSPPAGECGSLVSSLSLSTRISFFLSFEISAAACGDSRHWVLRSCRSAFNRSKFLVICGLDSEFSVDYSGFLVDLRMFGCHFGKVRTLEVVDRRLPYWPWGQISHELPHH</sequence>
<dbReference type="InterPro" id="IPR033121">
    <property type="entry name" value="PEPTIDASE_A1"/>
</dbReference>
<feature type="active site" evidence="6">
    <location>
        <position position="298"/>
    </location>
</feature>
<evidence type="ECO:0000256" key="8">
    <source>
        <dbReference type="SAM" id="MobiDB-lite"/>
    </source>
</evidence>
<dbReference type="GO" id="GO:0004190">
    <property type="term" value="F:aspartic-type endopeptidase activity"/>
    <property type="evidence" value="ECO:0007669"/>
    <property type="project" value="UniProtKB-KW"/>
</dbReference>
<feature type="region of interest" description="Disordered" evidence="8">
    <location>
        <begin position="440"/>
        <end position="460"/>
    </location>
</feature>
<evidence type="ECO:0000256" key="4">
    <source>
        <dbReference type="ARBA" id="ARBA00022801"/>
    </source>
</evidence>
<organism evidence="12 13">
    <name type="scientific">Cucumis melo var. makuwa</name>
    <name type="common">Oriental melon</name>
    <dbReference type="NCBI Taxonomy" id="1194695"/>
    <lineage>
        <taxon>Eukaryota</taxon>
        <taxon>Viridiplantae</taxon>
        <taxon>Streptophyta</taxon>
        <taxon>Embryophyta</taxon>
        <taxon>Tracheophyta</taxon>
        <taxon>Spermatophyta</taxon>
        <taxon>Magnoliopsida</taxon>
        <taxon>eudicotyledons</taxon>
        <taxon>Gunneridae</taxon>
        <taxon>Pentapetalae</taxon>
        <taxon>rosids</taxon>
        <taxon>fabids</taxon>
        <taxon>Cucurbitales</taxon>
        <taxon>Cucurbitaceae</taxon>
        <taxon>Benincaseae</taxon>
        <taxon>Cucumis</taxon>
    </lineage>
</organism>
<feature type="transmembrane region" description="Helical" evidence="9">
    <location>
        <begin position="584"/>
        <end position="609"/>
    </location>
</feature>
<feature type="active site" evidence="6">
    <location>
        <position position="102"/>
    </location>
</feature>
<dbReference type="InterPro" id="IPR001461">
    <property type="entry name" value="Aspartic_peptidase_A1"/>
</dbReference>
<proteinExistence type="inferred from homology"/>
<feature type="domain" description="Peptidase A1" evidence="11">
    <location>
        <begin position="84"/>
        <end position="422"/>
    </location>
</feature>
<feature type="compositionally biased region" description="Low complexity" evidence="8">
    <location>
        <begin position="681"/>
        <end position="697"/>
    </location>
</feature>
<keyword evidence="3 7" id="KW-0064">Aspartyl protease</keyword>
<keyword evidence="9" id="KW-1133">Transmembrane helix</keyword>
<feature type="signal peptide" evidence="10">
    <location>
        <begin position="1"/>
        <end position="22"/>
    </location>
</feature>
<dbReference type="FunFam" id="2.40.70.10:FF:000030">
    <property type="entry name" value="Eukaryotic aspartyl protease family protein"/>
    <property type="match status" value="1"/>
</dbReference>
<dbReference type="Pfam" id="PF14543">
    <property type="entry name" value="TAXi_N"/>
    <property type="match status" value="1"/>
</dbReference>
<evidence type="ECO:0000256" key="9">
    <source>
        <dbReference type="SAM" id="Phobius"/>
    </source>
</evidence>
<dbReference type="OrthoDB" id="2747330at2759"/>
<evidence type="ECO:0000259" key="11">
    <source>
        <dbReference type="PROSITE" id="PS51767"/>
    </source>
</evidence>
<comment type="caution">
    <text evidence="12">The sequence shown here is derived from an EMBL/GenBank/DDBJ whole genome shotgun (WGS) entry which is preliminary data.</text>
</comment>
<dbReference type="SUPFAM" id="SSF50630">
    <property type="entry name" value="Acid proteases"/>
    <property type="match status" value="1"/>
</dbReference>
<dbReference type="FunFam" id="2.40.70.10:FF:000025">
    <property type="entry name" value="Aspartyl protease family protein"/>
    <property type="match status" value="1"/>
</dbReference>
<keyword evidence="5" id="KW-0325">Glycoprotein</keyword>
<reference evidence="12 13" key="1">
    <citation type="submission" date="2019-08" db="EMBL/GenBank/DDBJ databases">
        <title>Draft genome sequences of two oriental melons (Cucumis melo L. var makuwa).</title>
        <authorList>
            <person name="Kwon S.-Y."/>
        </authorList>
    </citation>
    <scope>NUCLEOTIDE SEQUENCE [LARGE SCALE GENOMIC DNA]</scope>
    <source>
        <strain evidence="13">cv. SW 3</strain>
        <tissue evidence="12">Leaf</tissue>
    </source>
</reference>
<dbReference type="PANTHER" id="PTHR13683:SF817">
    <property type="entry name" value="OS07G0592200 PROTEIN"/>
    <property type="match status" value="1"/>
</dbReference>
<dbReference type="Gene3D" id="2.40.70.10">
    <property type="entry name" value="Acid Proteases"/>
    <property type="match status" value="2"/>
</dbReference>
<dbReference type="AlphaFoldDB" id="A0A5A7TUH1"/>
<dbReference type="PROSITE" id="PS51767">
    <property type="entry name" value="PEPTIDASE_A1"/>
    <property type="match status" value="1"/>
</dbReference>
<evidence type="ECO:0000256" key="2">
    <source>
        <dbReference type="ARBA" id="ARBA00022670"/>
    </source>
</evidence>
<dbReference type="PROSITE" id="PS00141">
    <property type="entry name" value="ASP_PROTEASE"/>
    <property type="match status" value="1"/>
</dbReference>
<evidence type="ECO:0000313" key="12">
    <source>
        <dbReference type="EMBL" id="KAA0045786.1"/>
    </source>
</evidence>
<evidence type="ECO:0000256" key="10">
    <source>
        <dbReference type="SAM" id="SignalP"/>
    </source>
</evidence>
<feature type="compositionally biased region" description="Pro residues" evidence="8">
    <location>
        <begin position="671"/>
        <end position="680"/>
    </location>
</feature>
<gene>
    <name evidence="12" type="ORF">E6C27_scaffold243G003080</name>
</gene>
<dbReference type="InterPro" id="IPR021109">
    <property type="entry name" value="Peptidase_aspartic_dom_sf"/>
</dbReference>
<evidence type="ECO:0000313" key="13">
    <source>
        <dbReference type="Proteomes" id="UP000321393"/>
    </source>
</evidence>
<dbReference type="PANTHER" id="PTHR13683">
    <property type="entry name" value="ASPARTYL PROTEASES"/>
    <property type="match status" value="1"/>
</dbReference>
<dbReference type="CDD" id="cd05476">
    <property type="entry name" value="pepsin_A_like_plant"/>
    <property type="match status" value="1"/>
</dbReference>
<evidence type="ECO:0000256" key="1">
    <source>
        <dbReference type="ARBA" id="ARBA00007447"/>
    </source>
</evidence>
<evidence type="ECO:0000256" key="3">
    <source>
        <dbReference type="ARBA" id="ARBA00022750"/>
    </source>
</evidence>
<dbReference type="InterPro" id="IPR001969">
    <property type="entry name" value="Aspartic_peptidase_AS"/>
</dbReference>
<comment type="similarity">
    <text evidence="1 7">Belongs to the peptidase A1 family.</text>
</comment>
<dbReference type="InterPro" id="IPR032799">
    <property type="entry name" value="TAXi_C"/>
</dbReference>
<feature type="region of interest" description="Disordered" evidence="8">
    <location>
        <begin position="657"/>
        <end position="697"/>
    </location>
</feature>
<keyword evidence="4 7" id="KW-0378">Hydrolase</keyword>
<dbReference type="GO" id="GO:0006508">
    <property type="term" value="P:proteolysis"/>
    <property type="evidence" value="ECO:0007669"/>
    <property type="project" value="UniProtKB-KW"/>
</dbReference>
<protein>
    <submittedName>
        <fullName evidence="12">Aspartic proteinase CDR1-like</fullName>
    </submittedName>
</protein>
<dbReference type="Pfam" id="PF14541">
    <property type="entry name" value="TAXi_C"/>
    <property type="match status" value="1"/>
</dbReference>
<name>A0A5A7TUH1_CUCMM</name>